<comment type="catalytic activity">
    <reaction evidence="7">
        <text>DNA(n) + a 2'-deoxyribonucleoside 5'-triphosphate = DNA(n+1) + diphosphate</text>
        <dbReference type="Rhea" id="RHEA:22508"/>
        <dbReference type="Rhea" id="RHEA-COMP:17339"/>
        <dbReference type="Rhea" id="RHEA-COMP:17340"/>
        <dbReference type="ChEBI" id="CHEBI:33019"/>
        <dbReference type="ChEBI" id="CHEBI:61560"/>
        <dbReference type="ChEBI" id="CHEBI:173112"/>
        <dbReference type="EC" id="2.7.7.7"/>
    </reaction>
</comment>
<gene>
    <name evidence="9" type="ORF">D779_1464</name>
</gene>
<dbReference type="eggNOG" id="COG0470">
    <property type="taxonomic scope" value="Bacteria"/>
</dbReference>
<dbReference type="Gene3D" id="3.40.50.300">
    <property type="entry name" value="P-loop containing nucleotide triphosphate hydrolases"/>
    <property type="match status" value="1"/>
</dbReference>
<dbReference type="Pfam" id="PF09115">
    <property type="entry name" value="DNApol3-delta_C"/>
    <property type="match status" value="1"/>
</dbReference>
<dbReference type="Gene3D" id="1.20.272.10">
    <property type="match status" value="1"/>
</dbReference>
<feature type="domain" description="DNA polymerase III delta subunit C-terminal" evidence="8">
    <location>
        <begin position="220"/>
        <end position="332"/>
    </location>
</feature>
<keyword evidence="10" id="KW-1185">Reference proteome</keyword>
<dbReference type="InterPro" id="IPR015199">
    <property type="entry name" value="DNA_pol_III_delta_C"/>
</dbReference>
<evidence type="ECO:0000256" key="4">
    <source>
        <dbReference type="ARBA" id="ARBA00022695"/>
    </source>
</evidence>
<evidence type="ECO:0000259" key="8">
    <source>
        <dbReference type="Pfam" id="PF09115"/>
    </source>
</evidence>
<evidence type="ECO:0000256" key="5">
    <source>
        <dbReference type="ARBA" id="ARBA00022705"/>
    </source>
</evidence>
<reference evidence="9 10" key="1">
    <citation type="submission" date="2012-11" db="EMBL/GenBank/DDBJ databases">
        <title>Genome assembly of Thiorhodococcus sp. AK35.</title>
        <authorList>
            <person name="Nupur N."/>
            <person name="Khatri I."/>
            <person name="Subramanian S."/>
            <person name="Pinnaka A."/>
        </authorList>
    </citation>
    <scope>NUCLEOTIDE SEQUENCE [LARGE SCALE GENOMIC DNA]</scope>
    <source>
        <strain evidence="9 10">AK35</strain>
    </source>
</reference>
<dbReference type="InterPro" id="IPR050238">
    <property type="entry name" value="DNA_Rep/Repair_Clamp_Loader"/>
</dbReference>
<dbReference type="PANTHER" id="PTHR11669">
    <property type="entry name" value="REPLICATION FACTOR C / DNA POLYMERASE III GAMMA-TAU SUBUNIT"/>
    <property type="match status" value="1"/>
</dbReference>
<dbReference type="STRING" id="1249627.D779_1464"/>
<dbReference type="RefSeq" id="WP_043753005.1">
    <property type="nucleotide sequence ID" value="NZ_AONC01000027.1"/>
</dbReference>
<evidence type="ECO:0000256" key="2">
    <source>
        <dbReference type="ARBA" id="ARBA00014363"/>
    </source>
</evidence>
<dbReference type="EMBL" id="AONC01000027">
    <property type="protein sequence ID" value="EXJ15368.1"/>
    <property type="molecule type" value="Genomic_DNA"/>
</dbReference>
<accession>W9V743</accession>
<dbReference type="InterPro" id="IPR004622">
    <property type="entry name" value="DNA_pol_HolB"/>
</dbReference>
<evidence type="ECO:0000313" key="10">
    <source>
        <dbReference type="Proteomes" id="UP000019460"/>
    </source>
</evidence>
<dbReference type="NCBIfam" id="TIGR00678">
    <property type="entry name" value="holB"/>
    <property type="match status" value="1"/>
</dbReference>
<dbReference type="PANTHER" id="PTHR11669:SF8">
    <property type="entry name" value="DNA POLYMERASE III SUBUNIT DELTA"/>
    <property type="match status" value="1"/>
</dbReference>
<evidence type="ECO:0000256" key="1">
    <source>
        <dbReference type="ARBA" id="ARBA00012417"/>
    </source>
</evidence>
<protein>
    <recommendedName>
        <fullName evidence="2">DNA polymerase III subunit delta'</fullName>
        <ecNumber evidence="1">2.7.7.7</ecNumber>
    </recommendedName>
</protein>
<dbReference type="OrthoDB" id="9811073at2"/>
<evidence type="ECO:0000256" key="3">
    <source>
        <dbReference type="ARBA" id="ARBA00022679"/>
    </source>
</evidence>
<comment type="caution">
    <text evidence="9">The sequence shown here is derived from an EMBL/GenBank/DDBJ whole genome shotgun (WGS) entry which is preliminary data.</text>
</comment>
<keyword evidence="6" id="KW-0239">DNA-directed DNA polymerase</keyword>
<proteinExistence type="predicted"/>
<dbReference type="SUPFAM" id="SSF52540">
    <property type="entry name" value="P-loop containing nucleoside triphosphate hydrolases"/>
    <property type="match status" value="1"/>
</dbReference>
<keyword evidence="5" id="KW-0235">DNA replication</keyword>
<dbReference type="GO" id="GO:0003887">
    <property type="term" value="F:DNA-directed DNA polymerase activity"/>
    <property type="evidence" value="ECO:0007669"/>
    <property type="project" value="UniProtKB-KW"/>
</dbReference>
<organism evidence="9 10">
    <name type="scientific">Imhoffiella purpurea</name>
    <dbReference type="NCBI Taxonomy" id="1249627"/>
    <lineage>
        <taxon>Bacteria</taxon>
        <taxon>Pseudomonadati</taxon>
        <taxon>Pseudomonadota</taxon>
        <taxon>Gammaproteobacteria</taxon>
        <taxon>Chromatiales</taxon>
        <taxon>Chromatiaceae</taxon>
        <taxon>Imhoffiella</taxon>
    </lineage>
</organism>
<dbReference type="GO" id="GO:0003677">
    <property type="term" value="F:DNA binding"/>
    <property type="evidence" value="ECO:0007669"/>
    <property type="project" value="InterPro"/>
</dbReference>
<dbReference type="InterPro" id="IPR027417">
    <property type="entry name" value="P-loop_NTPase"/>
</dbReference>
<keyword evidence="3" id="KW-0808">Transferase</keyword>
<evidence type="ECO:0000256" key="6">
    <source>
        <dbReference type="ARBA" id="ARBA00022932"/>
    </source>
</evidence>
<name>W9V743_9GAMM</name>
<dbReference type="Proteomes" id="UP000019460">
    <property type="component" value="Unassembled WGS sequence"/>
</dbReference>
<dbReference type="GO" id="GO:0006261">
    <property type="term" value="P:DNA-templated DNA replication"/>
    <property type="evidence" value="ECO:0007669"/>
    <property type="project" value="TreeGrafter"/>
</dbReference>
<dbReference type="Pfam" id="PF13177">
    <property type="entry name" value="DNA_pol3_delta2"/>
    <property type="match status" value="1"/>
</dbReference>
<sequence>MSQHSELDASPLPPWLGGIWSRLQGARELDRLAHALLICGPAGIGKRRLADALARSLLCRSRDAAGYACGRCPDCRLLEAGNHPDLVRIGPDPDSKSREISVGAVRAFSEHGSLTPSRSDWKVTLIDPADRLNPSAANALLKTLEEPSGQSLMCLVAERLGQLPATIRSRCLQIAVPVPAEDEALAWLRDRLPDPGTDPLLPLRLAQGAPFRALDELDQELFEQRRQRVAGFLAIASGRRDPVAEAALWNGQGAVRMLDWMSGWICDLLRLMAGGDAVRLTNPDQREVFMTLVQRLDPAAGHRFLGRLLECRALADTNVNHLLMLESIAIEWFRVTRGGGPGRD</sequence>
<evidence type="ECO:0000313" key="9">
    <source>
        <dbReference type="EMBL" id="EXJ15368.1"/>
    </source>
</evidence>
<dbReference type="GO" id="GO:0008408">
    <property type="term" value="F:3'-5' exonuclease activity"/>
    <property type="evidence" value="ECO:0007669"/>
    <property type="project" value="InterPro"/>
</dbReference>
<evidence type="ECO:0000256" key="7">
    <source>
        <dbReference type="ARBA" id="ARBA00049244"/>
    </source>
</evidence>
<keyword evidence="4" id="KW-0548">Nucleotidyltransferase</keyword>
<dbReference type="GO" id="GO:0009360">
    <property type="term" value="C:DNA polymerase III complex"/>
    <property type="evidence" value="ECO:0007669"/>
    <property type="project" value="InterPro"/>
</dbReference>
<dbReference type="PATRIC" id="fig|1249627.3.peg.1913"/>
<dbReference type="AlphaFoldDB" id="W9V743"/>
<dbReference type="EC" id="2.7.7.7" evidence="1"/>